<feature type="compositionally biased region" description="Basic and acidic residues" evidence="1">
    <location>
        <begin position="186"/>
        <end position="196"/>
    </location>
</feature>
<sequence>MSIKHHFRPALSDWPRAHLPTPPLTPGDDLDDAVCLPDLPTSSTLVLSSSPLGISSSRKRKWSESANVTMLQLAMLRQLAPEKNTINWQLIADEVVNQGHIQPTVTAGRVRSHFFSLMHNTARSYSVPYRQMSGQLALNNDSLPRLIPRHTSSSILSDCTDVSTSDKGHATKALNDAAFSAKLREAADARKADRPDVMAQHRASQAHQSSQRIKRETVAVAALTIDQRLAQLPILNDSIPVQPASKSTHRIFEPYRSAQPPILSSQPASSQSLRSSQPQSHQLSSQSSAAARLASELKSQLRREVLDNDERRRQHCEQKLAQQTSKRIYLSAIDYSAKQHKQRQKCYVFERMGGRTDENLKGKSKKQKLQNNVKEKHKHKTKIVSATHEKKRRRKQKTSTRGSESSELVFANGSAASTRFAELKERLATKQKAAAERASVLV</sequence>
<keyword evidence="3" id="KW-1185">Reference proteome</keyword>
<reference evidence="2 3" key="1">
    <citation type="submission" date="2023-08" db="EMBL/GenBank/DDBJ databases">
        <title>Black Yeasts Isolated from many extreme environments.</title>
        <authorList>
            <person name="Coleine C."/>
            <person name="Stajich J.E."/>
            <person name="Selbmann L."/>
        </authorList>
    </citation>
    <scope>NUCLEOTIDE SEQUENCE [LARGE SCALE GENOMIC DNA]</scope>
    <source>
        <strain evidence="2 3">CCFEE 5910</strain>
    </source>
</reference>
<feature type="compositionally biased region" description="Basic residues" evidence="1">
    <location>
        <begin position="389"/>
        <end position="398"/>
    </location>
</feature>
<feature type="region of interest" description="Disordered" evidence="1">
    <location>
        <begin position="259"/>
        <end position="295"/>
    </location>
</feature>
<dbReference type="EMBL" id="JAVRRJ010000002">
    <property type="protein sequence ID" value="KAK5089110.1"/>
    <property type="molecule type" value="Genomic_DNA"/>
</dbReference>
<evidence type="ECO:0000313" key="2">
    <source>
        <dbReference type="EMBL" id="KAK5089110.1"/>
    </source>
</evidence>
<organism evidence="2 3">
    <name type="scientific">Lithohypha guttulata</name>
    <dbReference type="NCBI Taxonomy" id="1690604"/>
    <lineage>
        <taxon>Eukaryota</taxon>
        <taxon>Fungi</taxon>
        <taxon>Dikarya</taxon>
        <taxon>Ascomycota</taxon>
        <taxon>Pezizomycotina</taxon>
        <taxon>Eurotiomycetes</taxon>
        <taxon>Chaetothyriomycetidae</taxon>
        <taxon>Chaetothyriales</taxon>
        <taxon>Trichomeriaceae</taxon>
        <taxon>Lithohypha</taxon>
    </lineage>
</organism>
<proteinExistence type="predicted"/>
<evidence type="ECO:0000256" key="1">
    <source>
        <dbReference type="SAM" id="MobiDB-lite"/>
    </source>
</evidence>
<feature type="compositionally biased region" description="Low complexity" evidence="1">
    <location>
        <begin position="259"/>
        <end position="294"/>
    </location>
</feature>
<accession>A0AAN7Y8Y9</accession>
<protein>
    <submittedName>
        <fullName evidence="2">Uncharacterized protein</fullName>
    </submittedName>
</protein>
<gene>
    <name evidence="2" type="ORF">LTR05_003334</name>
</gene>
<dbReference type="Proteomes" id="UP001309876">
    <property type="component" value="Unassembled WGS sequence"/>
</dbReference>
<feature type="compositionally biased region" description="Low complexity" evidence="1">
    <location>
        <begin position="200"/>
        <end position="211"/>
    </location>
</feature>
<name>A0AAN7Y8Y9_9EURO</name>
<feature type="region of interest" description="Disordered" evidence="1">
    <location>
        <begin position="357"/>
        <end position="410"/>
    </location>
</feature>
<feature type="region of interest" description="Disordered" evidence="1">
    <location>
        <begin position="186"/>
        <end position="212"/>
    </location>
</feature>
<evidence type="ECO:0000313" key="3">
    <source>
        <dbReference type="Proteomes" id="UP001309876"/>
    </source>
</evidence>
<comment type="caution">
    <text evidence="2">The sequence shown here is derived from an EMBL/GenBank/DDBJ whole genome shotgun (WGS) entry which is preliminary data.</text>
</comment>
<dbReference type="AlphaFoldDB" id="A0AAN7Y8Y9"/>